<feature type="region of interest" description="Disordered" evidence="1">
    <location>
        <begin position="40"/>
        <end position="60"/>
    </location>
</feature>
<feature type="compositionally biased region" description="Polar residues" evidence="1">
    <location>
        <begin position="241"/>
        <end position="250"/>
    </location>
</feature>
<feature type="non-terminal residue" evidence="2">
    <location>
        <position position="397"/>
    </location>
</feature>
<feature type="compositionally biased region" description="Basic and acidic residues" evidence="1">
    <location>
        <begin position="302"/>
        <end position="332"/>
    </location>
</feature>
<protein>
    <submittedName>
        <fullName evidence="2">Uncharacterized protein</fullName>
    </submittedName>
</protein>
<name>A0A1B6KF98_9HEMI</name>
<proteinExistence type="predicted"/>
<evidence type="ECO:0000313" key="2">
    <source>
        <dbReference type="EMBL" id="JAT10138.1"/>
    </source>
</evidence>
<feature type="region of interest" description="Disordered" evidence="1">
    <location>
        <begin position="238"/>
        <end position="397"/>
    </location>
</feature>
<dbReference type="AlphaFoldDB" id="A0A1B6KF98"/>
<organism evidence="2">
    <name type="scientific">Graphocephala atropunctata</name>
    <dbReference type="NCBI Taxonomy" id="36148"/>
    <lineage>
        <taxon>Eukaryota</taxon>
        <taxon>Metazoa</taxon>
        <taxon>Ecdysozoa</taxon>
        <taxon>Arthropoda</taxon>
        <taxon>Hexapoda</taxon>
        <taxon>Insecta</taxon>
        <taxon>Pterygota</taxon>
        <taxon>Neoptera</taxon>
        <taxon>Paraneoptera</taxon>
        <taxon>Hemiptera</taxon>
        <taxon>Auchenorrhyncha</taxon>
        <taxon>Membracoidea</taxon>
        <taxon>Cicadellidae</taxon>
        <taxon>Cicadellinae</taxon>
        <taxon>Cicadellini</taxon>
        <taxon>Graphocephala</taxon>
    </lineage>
</organism>
<gene>
    <name evidence="2" type="ORF">g.37351</name>
</gene>
<dbReference type="EMBL" id="GEBQ01029839">
    <property type="protein sequence ID" value="JAT10138.1"/>
    <property type="molecule type" value="Transcribed_RNA"/>
</dbReference>
<sequence length="397" mass="43818">MAQNIYDYDETNPLGPPQRDILRYSLQPLPQDETTYLVELPDDLPDLSPSPQHQTPRSRQTTIVNTTYLPETAEEEQEPLEAYIKKNLTGFRKSLTPDDLTHISTRIPSEKGDEGSALVLPTTGDESESALSRQKNENKLNYDTETKMAEWENDKARCNEVMESKNNDNVGRESQSNIGKISGEHWVLSQAIGNTTVMQVSDNVASNPQFASEHKKATDQPVSPVKVMLMVDSDSDEDNIYDSTSKSGEFSQLGADGVGARGAKGIDGIRGRPNAKSDGTRKQRRQNRNGLVDSDEELSSDEDNKHKVSPDKREKTTRSGKSPTEKMYDSKSKSGGFSQPDADGEGAGRTKGIDGMGGRPNAKSDGTRKQRRQNRNGLVDSDEELSSEEDNKHKVSP</sequence>
<accession>A0A1B6KF98</accession>
<reference evidence="2" key="1">
    <citation type="submission" date="2015-11" db="EMBL/GenBank/DDBJ databases">
        <title>De novo transcriptome assembly of four potential Pierce s Disease insect vectors from Arizona vineyards.</title>
        <authorList>
            <person name="Tassone E.E."/>
        </authorList>
    </citation>
    <scope>NUCLEOTIDE SEQUENCE</scope>
</reference>
<evidence type="ECO:0000256" key="1">
    <source>
        <dbReference type="SAM" id="MobiDB-lite"/>
    </source>
</evidence>